<name>A0A8H8CGG0_PSICU</name>
<gene>
    <name evidence="2" type="ORF">JR316_010287</name>
</gene>
<dbReference type="AlphaFoldDB" id="A0A8H8CGG0"/>
<keyword evidence="1" id="KW-0732">Signal</keyword>
<evidence type="ECO:0000313" key="2">
    <source>
        <dbReference type="EMBL" id="KAG5164646.1"/>
    </source>
</evidence>
<dbReference type="OrthoDB" id="2934406at2759"/>
<accession>A0A8H8CGG0</accession>
<feature type="chain" id="PRO_5034568484" evidence="1">
    <location>
        <begin position="17"/>
        <end position="179"/>
    </location>
</feature>
<dbReference type="EMBL" id="JAFIQS010000011">
    <property type="protein sequence ID" value="KAG5164646.1"/>
    <property type="molecule type" value="Genomic_DNA"/>
</dbReference>
<reference evidence="2" key="1">
    <citation type="submission" date="2021-02" db="EMBL/GenBank/DDBJ databases">
        <title>Psilocybe cubensis genome.</title>
        <authorList>
            <person name="Mckernan K.J."/>
            <person name="Crawford S."/>
            <person name="Trippe A."/>
            <person name="Kane L.T."/>
            <person name="Mclaughlin S."/>
        </authorList>
    </citation>
    <scope>NUCLEOTIDE SEQUENCE [LARGE SCALE GENOMIC DNA]</scope>
    <source>
        <strain evidence="2">MGC-MH-2018</strain>
    </source>
</reference>
<proteinExistence type="predicted"/>
<protein>
    <submittedName>
        <fullName evidence="2">Uncharacterized protein</fullName>
    </submittedName>
</protein>
<feature type="signal peptide" evidence="1">
    <location>
        <begin position="1"/>
        <end position="16"/>
    </location>
</feature>
<organism evidence="2">
    <name type="scientific">Psilocybe cubensis</name>
    <name type="common">Psychedelic mushroom</name>
    <name type="synonym">Stropharia cubensis</name>
    <dbReference type="NCBI Taxonomy" id="181762"/>
    <lineage>
        <taxon>Eukaryota</taxon>
        <taxon>Fungi</taxon>
        <taxon>Dikarya</taxon>
        <taxon>Basidiomycota</taxon>
        <taxon>Agaricomycotina</taxon>
        <taxon>Agaricomycetes</taxon>
        <taxon>Agaricomycetidae</taxon>
        <taxon>Agaricales</taxon>
        <taxon>Agaricineae</taxon>
        <taxon>Strophariaceae</taxon>
        <taxon>Psilocybe</taxon>
    </lineage>
</organism>
<sequence>MKLFAAIVSLAPAVYASLPGSTFGITYNTTSSLIPPTGHLALFNPASSPDAFTTISPTTPDLGAFFTVAGVSAVLHESCNINALAALVPPSPPIEGLKYALQWTTAVSDLPSGSIETGFQLGPSPTFDTLINTNVGPGFWGVSKLTDSDTYVVLKVGWSEDETAIPVTLVKAGTEFINC</sequence>
<comment type="caution">
    <text evidence="2">The sequence shown here is derived from an EMBL/GenBank/DDBJ whole genome shotgun (WGS) entry which is preliminary data.</text>
</comment>
<evidence type="ECO:0000256" key="1">
    <source>
        <dbReference type="SAM" id="SignalP"/>
    </source>
</evidence>